<evidence type="ECO:0000256" key="1">
    <source>
        <dbReference type="SAM" id="Coils"/>
    </source>
</evidence>
<comment type="caution">
    <text evidence="2">The sequence shown here is derived from an EMBL/GenBank/DDBJ whole genome shotgun (WGS) entry which is preliminary data.</text>
</comment>
<dbReference type="AlphaFoldDB" id="A0A9W7BYM0"/>
<proteinExistence type="predicted"/>
<sequence>MSTLPQSPFQSSPLTLVELTSHISSQGALIDILTQENARLNTQQNDMITKMNRLLDLIEEERKGRERERAKYERRIERMQQVYLEAKRVLIDIASTEISRRKWGSSTKKSQTI</sequence>
<evidence type="ECO:0000313" key="3">
    <source>
        <dbReference type="Proteomes" id="UP001165160"/>
    </source>
</evidence>
<keyword evidence="1" id="KW-0175">Coiled coil</keyword>
<evidence type="ECO:0000313" key="2">
    <source>
        <dbReference type="EMBL" id="GMH96826.1"/>
    </source>
</evidence>
<keyword evidence="3" id="KW-1185">Reference proteome</keyword>
<reference evidence="3" key="1">
    <citation type="journal article" date="2023" name="Commun. Biol.">
        <title>Genome analysis of Parmales, the sister group of diatoms, reveals the evolutionary specialization of diatoms from phago-mixotrophs to photoautotrophs.</title>
        <authorList>
            <person name="Ban H."/>
            <person name="Sato S."/>
            <person name="Yoshikawa S."/>
            <person name="Yamada K."/>
            <person name="Nakamura Y."/>
            <person name="Ichinomiya M."/>
            <person name="Sato N."/>
            <person name="Blanc-Mathieu R."/>
            <person name="Endo H."/>
            <person name="Kuwata A."/>
            <person name="Ogata H."/>
        </authorList>
    </citation>
    <scope>NUCLEOTIDE SEQUENCE [LARGE SCALE GENOMIC DNA]</scope>
    <source>
        <strain evidence="3">NIES 3699</strain>
    </source>
</reference>
<feature type="coiled-coil region" evidence="1">
    <location>
        <begin position="48"/>
        <end position="89"/>
    </location>
</feature>
<organism evidence="2 3">
    <name type="scientific">Triparma verrucosa</name>
    <dbReference type="NCBI Taxonomy" id="1606542"/>
    <lineage>
        <taxon>Eukaryota</taxon>
        <taxon>Sar</taxon>
        <taxon>Stramenopiles</taxon>
        <taxon>Ochrophyta</taxon>
        <taxon>Bolidophyceae</taxon>
        <taxon>Parmales</taxon>
        <taxon>Triparmaceae</taxon>
        <taxon>Triparma</taxon>
    </lineage>
</organism>
<protein>
    <submittedName>
        <fullName evidence="2">Uncharacterized protein</fullName>
    </submittedName>
</protein>
<dbReference type="EMBL" id="BRXX01000189">
    <property type="protein sequence ID" value="GMH96826.1"/>
    <property type="molecule type" value="Genomic_DNA"/>
</dbReference>
<accession>A0A9W7BYM0</accession>
<gene>
    <name evidence="2" type="ORF">TrVE_jg14086</name>
</gene>
<name>A0A9W7BYM0_9STRA</name>
<dbReference type="Proteomes" id="UP001165160">
    <property type="component" value="Unassembled WGS sequence"/>
</dbReference>